<dbReference type="PANTHER" id="PTHR34821:SF2">
    <property type="entry name" value="INNER MEMBRANE PROTEIN YDCZ"/>
    <property type="match status" value="1"/>
</dbReference>
<feature type="transmembrane region" description="Helical" evidence="1">
    <location>
        <begin position="70"/>
        <end position="92"/>
    </location>
</feature>
<name>A0A0D1JWR3_9LACO</name>
<evidence type="ECO:0000313" key="2">
    <source>
        <dbReference type="EMBL" id="KIU25663.1"/>
    </source>
</evidence>
<feature type="transmembrane region" description="Helical" evidence="1">
    <location>
        <begin position="261"/>
        <end position="278"/>
    </location>
</feature>
<accession>A0A0D1JWR3</accession>
<dbReference type="PANTHER" id="PTHR34821">
    <property type="entry name" value="INNER MEMBRANE PROTEIN YDCZ"/>
    <property type="match status" value="1"/>
</dbReference>
<protein>
    <recommendedName>
        <fullName evidence="4">DMT family transporter</fullName>
    </recommendedName>
</protein>
<dbReference type="GO" id="GO:0005886">
    <property type="term" value="C:plasma membrane"/>
    <property type="evidence" value="ECO:0007669"/>
    <property type="project" value="TreeGrafter"/>
</dbReference>
<keyword evidence="1" id="KW-0472">Membrane</keyword>
<evidence type="ECO:0008006" key="4">
    <source>
        <dbReference type="Google" id="ProtNLM"/>
    </source>
</evidence>
<feature type="transmembrane region" description="Helical" evidence="1">
    <location>
        <begin position="167"/>
        <end position="186"/>
    </location>
</feature>
<keyword evidence="1" id="KW-0812">Transmembrane</keyword>
<dbReference type="InterPro" id="IPR006750">
    <property type="entry name" value="YdcZ"/>
</dbReference>
<dbReference type="Pfam" id="PF04657">
    <property type="entry name" value="DMT_YdcZ"/>
    <property type="match status" value="2"/>
</dbReference>
<dbReference type="RefSeq" id="WP_043940519.1">
    <property type="nucleotide sequence ID" value="NZ_JWHT01000004.1"/>
</dbReference>
<dbReference type="Proteomes" id="UP000032289">
    <property type="component" value="Unassembled WGS sequence"/>
</dbReference>
<dbReference type="EMBL" id="JWHT01000004">
    <property type="protein sequence ID" value="KIU25663.1"/>
    <property type="molecule type" value="Genomic_DNA"/>
</dbReference>
<comment type="caution">
    <text evidence="2">The sequence shown here is derived from an EMBL/GenBank/DDBJ whole genome shotgun (WGS) entry which is preliminary data.</text>
</comment>
<feature type="transmembrane region" description="Helical" evidence="1">
    <location>
        <begin position="235"/>
        <end position="254"/>
    </location>
</feature>
<sequence>MQYLLMGIIAGSLTPFQTAVNSKLRQYVISPFLSSLISFLIGTIFLTIVILASGGQLLLTSHQVATIPWWAYLGGVLGMIGLTTNILLFPILGSVQTVIMPIMGQILMSMVIDNFGLFGADHHALSAMRLVGVVLLIIGVLVVVVLPGYLSRDKMEDNEHAPVKLRWLWQLTGVIVGAMLAVQAAINGRFGGMLASPLHAAWVSFIIGSILLFIVSLAQRSLPNVANLARNKTPWWIWLGGFLGAIYIFSNAFLVPKIGTGTVVVLALLGQVIGSLSIDQFGLLGAFKNRITPIKIIGLVIMIVGVVLIEMM</sequence>
<dbReference type="AlphaFoldDB" id="A0A0D1JWR3"/>
<feature type="transmembrane region" description="Helical" evidence="1">
    <location>
        <begin position="290"/>
        <end position="309"/>
    </location>
</feature>
<dbReference type="PATRIC" id="fig|137591.24.peg.133"/>
<gene>
    <name evidence="2" type="ORF">ab3b_00131</name>
</gene>
<feature type="transmembrane region" description="Helical" evidence="1">
    <location>
        <begin position="98"/>
        <end position="118"/>
    </location>
</feature>
<keyword evidence="1" id="KW-1133">Transmembrane helix</keyword>
<feature type="transmembrane region" description="Helical" evidence="1">
    <location>
        <begin position="198"/>
        <end position="215"/>
    </location>
</feature>
<feature type="transmembrane region" description="Helical" evidence="1">
    <location>
        <begin position="32"/>
        <end position="58"/>
    </location>
</feature>
<feature type="transmembrane region" description="Helical" evidence="1">
    <location>
        <begin position="130"/>
        <end position="147"/>
    </location>
</feature>
<proteinExistence type="predicted"/>
<evidence type="ECO:0000256" key="1">
    <source>
        <dbReference type="SAM" id="Phobius"/>
    </source>
</evidence>
<organism evidence="2 3">
    <name type="scientific">Weissella cibaria</name>
    <dbReference type="NCBI Taxonomy" id="137591"/>
    <lineage>
        <taxon>Bacteria</taxon>
        <taxon>Bacillati</taxon>
        <taxon>Bacillota</taxon>
        <taxon>Bacilli</taxon>
        <taxon>Lactobacillales</taxon>
        <taxon>Lactobacillaceae</taxon>
        <taxon>Weissella</taxon>
    </lineage>
</organism>
<evidence type="ECO:0000313" key="3">
    <source>
        <dbReference type="Proteomes" id="UP000032289"/>
    </source>
</evidence>
<reference evidence="2" key="1">
    <citation type="journal article" date="2015" name="Microbiology (Mosc.)">
        <title>Genomics of the Weissella cibaria species with an examination of its metabolic traits.</title>
        <authorList>
            <person name="Lynch K.M."/>
            <person name="Lucid A."/>
            <person name="Arendt E.K."/>
            <person name="Sleator R.D."/>
            <person name="Lucey B."/>
            <person name="Coffey A."/>
        </authorList>
    </citation>
    <scope>NUCLEOTIDE SEQUENCE [LARGE SCALE GENOMIC DNA]</scope>
    <source>
        <strain evidence="2">AB3b</strain>
    </source>
</reference>